<gene>
    <name evidence="1" type="ORF">Tci_885400</name>
</gene>
<name>A0A699TUT7_TANCI</name>
<comment type="caution">
    <text evidence="1">The sequence shown here is derived from an EMBL/GenBank/DDBJ whole genome shotgun (WGS) entry which is preliminary data.</text>
</comment>
<reference evidence="1" key="1">
    <citation type="journal article" date="2019" name="Sci. Rep.">
        <title>Draft genome of Tanacetum cinerariifolium, the natural source of mosquito coil.</title>
        <authorList>
            <person name="Yamashiro T."/>
            <person name="Shiraishi A."/>
            <person name="Satake H."/>
            <person name="Nakayama K."/>
        </authorList>
    </citation>
    <scope>NUCLEOTIDE SEQUENCE</scope>
</reference>
<dbReference type="EMBL" id="BKCJ011272467">
    <property type="protein sequence ID" value="GFD13431.1"/>
    <property type="molecule type" value="Genomic_DNA"/>
</dbReference>
<accession>A0A699TUT7</accession>
<dbReference type="AlphaFoldDB" id="A0A699TUT7"/>
<organism evidence="1">
    <name type="scientific">Tanacetum cinerariifolium</name>
    <name type="common">Dalmatian daisy</name>
    <name type="synonym">Chrysanthemum cinerariifolium</name>
    <dbReference type="NCBI Taxonomy" id="118510"/>
    <lineage>
        <taxon>Eukaryota</taxon>
        <taxon>Viridiplantae</taxon>
        <taxon>Streptophyta</taxon>
        <taxon>Embryophyta</taxon>
        <taxon>Tracheophyta</taxon>
        <taxon>Spermatophyta</taxon>
        <taxon>Magnoliopsida</taxon>
        <taxon>eudicotyledons</taxon>
        <taxon>Gunneridae</taxon>
        <taxon>Pentapetalae</taxon>
        <taxon>asterids</taxon>
        <taxon>campanulids</taxon>
        <taxon>Asterales</taxon>
        <taxon>Asteraceae</taxon>
        <taxon>Asteroideae</taxon>
        <taxon>Anthemideae</taxon>
        <taxon>Anthemidinae</taxon>
        <taxon>Tanacetum</taxon>
    </lineage>
</organism>
<feature type="non-terminal residue" evidence="1">
    <location>
        <position position="83"/>
    </location>
</feature>
<protein>
    <submittedName>
        <fullName evidence="1">Uncharacterized protein</fullName>
    </submittedName>
</protein>
<dbReference type="Gene3D" id="1.20.1260.10">
    <property type="match status" value="1"/>
</dbReference>
<evidence type="ECO:0000313" key="1">
    <source>
        <dbReference type="EMBL" id="GFD13431.1"/>
    </source>
</evidence>
<sequence length="83" mass="8828">MANEQLKQLITQGVAALKAGSKVAADATAEIQNDARNPELKAALEQGNETSKQWAQRIDQALAEAGNGGEQENPILEAHFEVS</sequence>
<proteinExistence type="predicted"/>
<dbReference type="InterPro" id="IPR012347">
    <property type="entry name" value="Ferritin-like"/>
</dbReference>